<evidence type="ECO:0000313" key="2">
    <source>
        <dbReference type="Proteomes" id="UP000594342"/>
    </source>
</evidence>
<protein>
    <submittedName>
        <fullName evidence="1">Uncharacterized protein</fullName>
    </submittedName>
</protein>
<dbReference type="Proteomes" id="UP000594342">
    <property type="component" value="Unassembled WGS sequence"/>
</dbReference>
<organism evidence="1 2">
    <name type="scientific">Yasminevirus sp. GU-2018</name>
    <dbReference type="NCBI Taxonomy" id="2420051"/>
    <lineage>
        <taxon>Viruses</taxon>
        <taxon>Varidnaviria</taxon>
        <taxon>Bamfordvirae</taxon>
        <taxon>Nucleocytoviricota</taxon>
        <taxon>Megaviricetes</taxon>
        <taxon>Imitervirales</taxon>
        <taxon>Mimiviridae</taxon>
        <taxon>Klosneuvirinae</taxon>
        <taxon>Yasminevirus</taxon>
        <taxon>Yasminevirus saudimassiliense</taxon>
    </lineage>
</organism>
<reference evidence="1 2" key="1">
    <citation type="submission" date="2018-10" db="EMBL/GenBank/DDBJ databases">
        <authorList>
            <consortium name="IHU Genomes"/>
        </authorList>
    </citation>
    <scope>NUCLEOTIDE SEQUENCE [LARGE SCALE GENOMIC DNA]</scope>
    <source>
        <strain evidence="1 2">A1</strain>
    </source>
</reference>
<keyword evidence="2" id="KW-1185">Reference proteome</keyword>
<name>A0A5K0U9X4_9VIRU</name>
<accession>A0A5K0U9X4</accession>
<evidence type="ECO:0000313" key="1">
    <source>
        <dbReference type="EMBL" id="VBB18233.1"/>
    </source>
</evidence>
<proteinExistence type="predicted"/>
<gene>
    <name evidence="1" type="ORF">YASMINEVIRUS_696</name>
</gene>
<sequence>MSKIESIITLEYHKNRYTVAYIERGEDKIPIVLDRDVYKTVKGLNKRWYINDKNHIYCLHSRDGSEHYPVYLHEIVVKLSKDTDFENMRGVPIIHINNIHFDNRLENLQFDIPEKDYAKSTKKKRRIINLTRHGINVDTLPTYLWYLKPDKSHGDRFAVEIPNVLSWRSTASRKVSLRYKLEEAKKYLRYMKLVTPKIFEDYSMNGDLTGTGLRLYKEYRSLIAKAGFEMNEPNVNNTDLFLAPDTSDLTDFEAYLLNSFDPRKGSIDIASALEKYQSLVNDD</sequence>
<dbReference type="EMBL" id="UPSH01000001">
    <property type="protein sequence ID" value="VBB18233.1"/>
    <property type="molecule type" value="Genomic_DNA"/>
</dbReference>
<comment type="caution">
    <text evidence="1">The sequence shown here is derived from an EMBL/GenBank/DDBJ whole genome shotgun (WGS) entry which is preliminary data.</text>
</comment>